<gene>
    <name evidence="2" type="ORF">A3H68_00015</name>
</gene>
<accession>A0A1G2NV70</accession>
<feature type="transmembrane region" description="Helical" evidence="1">
    <location>
        <begin position="61"/>
        <end position="81"/>
    </location>
</feature>
<sequence length="161" mass="18296">MEILEKAHKYLGVTINMRRDFIIQARKSADNGLSFVGQIVTVSGIIAGFGFTAIKDIEGKDFFILGELFLFLNICLGLYFIKKFWYEDFEIFKADIKEMHNIADILKDGLEKKDEEKAKSGIAKLEAFAQQERNVTKLFKLLPTLMIALILISSILILLSI</sequence>
<name>A0A1G2NV70_9BACT</name>
<proteinExistence type="predicted"/>
<protein>
    <recommendedName>
        <fullName evidence="4">SMODS and SLOG-associating 2TM effector domain-containing protein</fullName>
    </recommendedName>
</protein>
<evidence type="ECO:0000313" key="3">
    <source>
        <dbReference type="Proteomes" id="UP000176429"/>
    </source>
</evidence>
<evidence type="ECO:0008006" key="4">
    <source>
        <dbReference type="Google" id="ProtNLM"/>
    </source>
</evidence>
<keyword evidence="1" id="KW-0472">Membrane</keyword>
<reference evidence="2 3" key="1">
    <citation type="journal article" date="2016" name="Nat. Commun.">
        <title>Thousands of microbial genomes shed light on interconnected biogeochemical processes in an aquifer system.</title>
        <authorList>
            <person name="Anantharaman K."/>
            <person name="Brown C.T."/>
            <person name="Hug L.A."/>
            <person name="Sharon I."/>
            <person name="Castelle C.J."/>
            <person name="Probst A.J."/>
            <person name="Thomas B.C."/>
            <person name="Singh A."/>
            <person name="Wilkins M.J."/>
            <person name="Karaoz U."/>
            <person name="Brodie E.L."/>
            <person name="Williams K.H."/>
            <person name="Hubbard S.S."/>
            <person name="Banfield J.F."/>
        </authorList>
    </citation>
    <scope>NUCLEOTIDE SEQUENCE [LARGE SCALE GENOMIC DNA]</scope>
</reference>
<feature type="transmembrane region" description="Helical" evidence="1">
    <location>
        <begin position="141"/>
        <end position="159"/>
    </location>
</feature>
<evidence type="ECO:0000256" key="1">
    <source>
        <dbReference type="SAM" id="Phobius"/>
    </source>
</evidence>
<dbReference type="AlphaFoldDB" id="A0A1G2NV70"/>
<dbReference type="EMBL" id="MHSH01000057">
    <property type="protein sequence ID" value="OHA39980.1"/>
    <property type="molecule type" value="Genomic_DNA"/>
</dbReference>
<dbReference type="Proteomes" id="UP000176429">
    <property type="component" value="Unassembled WGS sequence"/>
</dbReference>
<comment type="caution">
    <text evidence="2">The sequence shown here is derived from an EMBL/GenBank/DDBJ whole genome shotgun (WGS) entry which is preliminary data.</text>
</comment>
<keyword evidence="1" id="KW-1133">Transmembrane helix</keyword>
<organism evidence="2 3">
    <name type="scientific">Candidatus Taylorbacteria bacterium RIFCSPLOWO2_02_FULL_46_40</name>
    <dbReference type="NCBI Taxonomy" id="1802329"/>
    <lineage>
        <taxon>Bacteria</taxon>
        <taxon>Candidatus Tayloriibacteriota</taxon>
    </lineage>
</organism>
<keyword evidence="1" id="KW-0812">Transmembrane</keyword>
<feature type="transmembrane region" description="Helical" evidence="1">
    <location>
        <begin position="35"/>
        <end position="54"/>
    </location>
</feature>
<evidence type="ECO:0000313" key="2">
    <source>
        <dbReference type="EMBL" id="OHA39980.1"/>
    </source>
</evidence>